<dbReference type="EMBL" id="CP025012">
    <property type="protein sequence ID" value="AUW42241.1"/>
    <property type="molecule type" value="Genomic_DNA"/>
</dbReference>
<protein>
    <submittedName>
        <fullName evidence="3">Ubiquinone-binding protein</fullName>
    </submittedName>
</protein>
<evidence type="ECO:0000259" key="2">
    <source>
        <dbReference type="Pfam" id="PF03364"/>
    </source>
</evidence>
<gene>
    <name evidence="3" type="ORF">CUJ84_Chr001869</name>
</gene>
<reference evidence="3 4" key="1">
    <citation type="submission" date="2017-11" db="EMBL/GenBank/DDBJ databases">
        <title>Complete genome of Rhizobium leguminosarum Norway, an ineffective micro-symbiont.</title>
        <authorList>
            <person name="Hoffrichter A."/>
            <person name="Liang J."/>
            <person name="Brachmann A."/>
            <person name="Marin M."/>
        </authorList>
    </citation>
    <scope>NUCLEOTIDE SEQUENCE [LARGE SCALE GENOMIC DNA]</scope>
    <source>
        <strain evidence="3 4">Norway</strain>
    </source>
</reference>
<evidence type="ECO:0000313" key="4">
    <source>
        <dbReference type="Proteomes" id="UP000238523"/>
    </source>
</evidence>
<dbReference type="SUPFAM" id="SSF55961">
    <property type="entry name" value="Bet v1-like"/>
    <property type="match status" value="1"/>
</dbReference>
<dbReference type="PANTHER" id="PTHR12901:SF10">
    <property type="entry name" value="COENZYME Q-BINDING PROTEIN COQ10, MITOCHONDRIAL"/>
    <property type="match status" value="1"/>
</dbReference>
<dbReference type="CDD" id="cd07813">
    <property type="entry name" value="COQ10p_like"/>
    <property type="match status" value="1"/>
</dbReference>
<comment type="similarity">
    <text evidence="1">Belongs to the ribosome association toxin RatA family.</text>
</comment>
<evidence type="ECO:0000313" key="3">
    <source>
        <dbReference type="EMBL" id="AUW42241.1"/>
    </source>
</evidence>
<sequence length="151" mass="17655">MPQFETHRPVPHTPEQMFDLVADVERYPEFLPLCEALAIRSRKERDGKILLVADMTVGYKAIRETFTTQVLLNRAEQVIEVKYIDGPFKYLDNRWHFAETPSGGCTVDFFIDYEFKSRILGALMGSMFDRAFRMFTEAFETRANRIYTPAR</sequence>
<dbReference type="PANTHER" id="PTHR12901">
    <property type="entry name" value="SPERM PROTEIN HOMOLOG"/>
    <property type="match status" value="1"/>
</dbReference>
<dbReference type="Gene3D" id="3.30.530.20">
    <property type="match status" value="1"/>
</dbReference>
<accession>A0A2K9Z2A6</accession>
<dbReference type="AlphaFoldDB" id="A0A2K9Z2A6"/>
<dbReference type="Pfam" id="PF03364">
    <property type="entry name" value="Polyketide_cyc"/>
    <property type="match status" value="1"/>
</dbReference>
<dbReference type="InterPro" id="IPR005031">
    <property type="entry name" value="COQ10_START"/>
</dbReference>
<organism evidence="3 4">
    <name type="scientific">Rhizobium leguminosarum</name>
    <dbReference type="NCBI Taxonomy" id="384"/>
    <lineage>
        <taxon>Bacteria</taxon>
        <taxon>Pseudomonadati</taxon>
        <taxon>Pseudomonadota</taxon>
        <taxon>Alphaproteobacteria</taxon>
        <taxon>Hyphomicrobiales</taxon>
        <taxon>Rhizobiaceae</taxon>
        <taxon>Rhizobium/Agrobacterium group</taxon>
        <taxon>Rhizobium</taxon>
    </lineage>
</organism>
<dbReference type="InterPro" id="IPR044996">
    <property type="entry name" value="COQ10-like"/>
</dbReference>
<proteinExistence type="inferred from homology"/>
<dbReference type="GO" id="GO:0048039">
    <property type="term" value="F:ubiquinone binding"/>
    <property type="evidence" value="ECO:0007669"/>
    <property type="project" value="InterPro"/>
</dbReference>
<evidence type="ECO:0000256" key="1">
    <source>
        <dbReference type="ARBA" id="ARBA00008918"/>
    </source>
</evidence>
<dbReference type="InterPro" id="IPR023393">
    <property type="entry name" value="START-like_dom_sf"/>
</dbReference>
<dbReference type="Proteomes" id="UP000238523">
    <property type="component" value="Chromosome"/>
</dbReference>
<dbReference type="RefSeq" id="WP_105005897.1">
    <property type="nucleotide sequence ID" value="NZ_CP025012.1"/>
</dbReference>
<keyword evidence="3" id="KW-0830">Ubiquinone</keyword>
<feature type="domain" description="Coenzyme Q-binding protein COQ10 START" evidence="2">
    <location>
        <begin position="10"/>
        <end position="140"/>
    </location>
</feature>
<dbReference type="GO" id="GO:0045333">
    <property type="term" value="P:cellular respiration"/>
    <property type="evidence" value="ECO:0007669"/>
    <property type="project" value="InterPro"/>
</dbReference>
<name>A0A2K9Z2A6_RHILE</name>